<dbReference type="GO" id="GO:0016705">
    <property type="term" value="F:oxidoreductase activity, acting on paired donors, with incorporation or reduction of molecular oxygen"/>
    <property type="evidence" value="ECO:0007669"/>
    <property type="project" value="InterPro"/>
</dbReference>
<dbReference type="GO" id="GO:0005506">
    <property type="term" value="F:iron ion binding"/>
    <property type="evidence" value="ECO:0007669"/>
    <property type="project" value="InterPro"/>
</dbReference>
<dbReference type="STRING" id="2769.R7Q4X7"/>
<accession>R7Q4X7</accession>
<dbReference type="PRINTS" id="PR00463">
    <property type="entry name" value="EP450I"/>
</dbReference>
<dbReference type="AlphaFoldDB" id="R7Q4X7"/>
<feature type="binding site" description="axial binding residue" evidence="7">
    <location>
        <position position="353"/>
    </location>
    <ligand>
        <name>heme</name>
        <dbReference type="ChEBI" id="CHEBI:30413"/>
    </ligand>
    <ligandPart>
        <name>Fe</name>
        <dbReference type="ChEBI" id="CHEBI:18248"/>
    </ligandPart>
</feature>
<dbReference type="GeneID" id="17321110"/>
<dbReference type="KEGG" id="ccp:CHC_T00008886001"/>
<dbReference type="RefSeq" id="XP_005713400.1">
    <property type="nucleotide sequence ID" value="XM_005713343.1"/>
</dbReference>
<evidence type="ECO:0000313" key="10">
    <source>
        <dbReference type="Proteomes" id="UP000012073"/>
    </source>
</evidence>
<dbReference type="InterPro" id="IPR001128">
    <property type="entry name" value="Cyt_P450"/>
</dbReference>
<sequence length="405" mass="46043">MSNSRNYLDRWTPPGFQLLLYDGNLRGLVFSQGRYWMQHRKVVGSVFRSPDFLNHYVETVIDKTAFLIHRLWQPKAGTVLNVHQEMRMLTLDIIGAAAFGTEFGAMTSTDGTHEIETCLSNILHGVLDVITSPVPLWRVMRTPGRAAIENDLNRLQQIELRLIQKRREELRREGTQPEDTSKKDLLGLLLRARDSSRSANFKDEDLMWDVHDVIFAGHETTASALAAALFLIAGKPRVLRNIQQELEEVLPEGRTPTIEDISKLKYLDMVLNESLRLYPPTALIGRCAKAEDTIAGYDIPAGANILMSPYVMGRLEQLWDNPEEFRPERFSPEEVAKRHPMSHTPFGAGPRVCLGARMATMEAKVVLAMIFQKFSFERTQDKLEVDYDSTVSFKSGMDMVIRRVP</sequence>
<evidence type="ECO:0000256" key="3">
    <source>
        <dbReference type="ARBA" id="ARBA00022723"/>
    </source>
</evidence>
<evidence type="ECO:0000256" key="1">
    <source>
        <dbReference type="ARBA" id="ARBA00010617"/>
    </source>
</evidence>
<dbReference type="InterPro" id="IPR050196">
    <property type="entry name" value="Cytochrome_P450_Monoox"/>
</dbReference>
<dbReference type="PRINTS" id="PR00385">
    <property type="entry name" value="P450"/>
</dbReference>
<keyword evidence="5 7" id="KW-0408">Iron</keyword>
<evidence type="ECO:0000256" key="8">
    <source>
        <dbReference type="RuleBase" id="RU000461"/>
    </source>
</evidence>
<organism evidence="9 10">
    <name type="scientific">Chondrus crispus</name>
    <name type="common">Carrageen Irish moss</name>
    <name type="synonym">Polymorpha crispa</name>
    <dbReference type="NCBI Taxonomy" id="2769"/>
    <lineage>
        <taxon>Eukaryota</taxon>
        <taxon>Rhodophyta</taxon>
        <taxon>Florideophyceae</taxon>
        <taxon>Rhodymeniophycidae</taxon>
        <taxon>Gigartinales</taxon>
        <taxon>Gigartinaceae</taxon>
        <taxon>Chondrus</taxon>
    </lineage>
</organism>
<keyword evidence="2 7" id="KW-0349">Heme</keyword>
<dbReference type="GO" id="GO:0020037">
    <property type="term" value="F:heme binding"/>
    <property type="evidence" value="ECO:0007669"/>
    <property type="project" value="InterPro"/>
</dbReference>
<comment type="similarity">
    <text evidence="1 8">Belongs to the cytochrome P450 family.</text>
</comment>
<comment type="cofactor">
    <cofactor evidence="7">
        <name>heme</name>
        <dbReference type="ChEBI" id="CHEBI:30413"/>
    </cofactor>
</comment>
<evidence type="ECO:0000313" key="9">
    <source>
        <dbReference type="EMBL" id="CDF33597.1"/>
    </source>
</evidence>
<evidence type="ECO:0000256" key="5">
    <source>
        <dbReference type="ARBA" id="ARBA00023004"/>
    </source>
</evidence>
<dbReference type="Gramene" id="CDF33597">
    <property type="protein sequence ID" value="CDF33597"/>
    <property type="gene ID" value="CHC_T00008886001"/>
</dbReference>
<protein>
    <submittedName>
        <fullName evidence="9">Cytochrome P450 family 806A-CYP806A1</fullName>
    </submittedName>
</protein>
<dbReference type="InterPro" id="IPR002401">
    <property type="entry name" value="Cyt_P450_E_grp-I"/>
</dbReference>
<dbReference type="PANTHER" id="PTHR24291:SF50">
    <property type="entry name" value="BIFUNCTIONAL ALBAFLAVENONE MONOOXYGENASE_TERPENE SYNTHASE"/>
    <property type="match status" value="1"/>
</dbReference>
<evidence type="ECO:0000256" key="4">
    <source>
        <dbReference type="ARBA" id="ARBA00023002"/>
    </source>
</evidence>
<dbReference type="EMBL" id="HG001650">
    <property type="protein sequence ID" value="CDF33597.1"/>
    <property type="molecule type" value="Genomic_DNA"/>
</dbReference>
<evidence type="ECO:0000256" key="2">
    <source>
        <dbReference type="ARBA" id="ARBA00022617"/>
    </source>
</evidence>
<evidence type="ECO:0000256" key="7">
    <source>
        <dbReference type="PIRSR" id="PIRSR602401-1"/>
    </source>
</evidence>
<proteinExistence type="inferred from homology"/>
<evidence type="ECO:0000256" key="6">
    <source>
        <dbReference type="ARBA" id="ARBA00023033"/>
    </source>
</evidence>
<keyword evidence="6 8" id="KW-0503">Monooxygenase</keyword>
<keyword evidence="10" id="KW-1185">Reference proteome</keyword>
<reference evidence="10" key="1">
    <citation type="journal article" date="2013" name="Proc. Natl. Acad. Sci. U.S.A.">
        <title>Genome structure and metabolic features in the red seaweed Chondrus crispus shed light on evolution of the Archaeplastida.</title>
        <authorList>
            <person name="Collen J."/>
            <person name="Porcel B."/>
            <person name="Carre W."/>
            <person name="Ball S.G."/>
            <person name="Chaparro C."/>
            <person name="Tonon T."/>
            <person name="Barbeyron T."/>
            <person name="Michel G."/>
            <person name="Noel B."/>
            <person name="Valentin K."/>
            <person name="Elias M."/>
            <person name="Artiguenave F."/>
            <person name="Arun A."/>
            <person name="Aury J.M."/>
            <person name="Barbosa-Neto J.F."/>
            <person name="Bothwell J.H."/>
            <person name="Bouget F.Y."/>
            <person name="Brillet L."/>
            <person name="Cabello-Hurtado F."/>
            <person name="Capella-Gutierrez S."/>
            <person name="Charrier B."/>
            <person name="Cladiere L."/>
            <person name="Cock J.M."/>
            <person name="Coelho S.M."/>
            <person name="Colleoni C."/>
            <person name="Czjzek M."/>
            <person name="Da Silva C."/>
            <person name="Delage L."/>
            <person name="Denoeud F."/>
            <person name="Deschamps P."/>
            <person name="Dittami S.M."/>
            <person name="Gabaldon T."/>
            <person name="Gachon C.M."/>
            <person name="Groisillier A."/>
            <person name="Herve C."/>
            <person name="Jabbari K."/>
            <person name="Katinka M."/>
            <person name="Kloareg B."/>
            <person name="Kowalczyk N."/>
            <person name="Labadie K."/>
            <person name="Leblanc C."/>
            <person name="Lopez P.J."/>
            <person name="McLachlan D.H."/>
            <person name="Meslet-Cladiere L."/>
            <person name="Moustafa A."/>
            <person name="Nehr Z."/>
            <person name="Nyvall Collen P."/>
            <person name="Panaud O."/>
            <person name="Partensky F."/>
            <person name="Poulain J."/>
            <person name="Rensing S.A."/>
            <person name="Rousvoal S."/>
            <person name="Samson G."/>
            <person name="Symeonidi A."/>
            <person name="Weissenbach J."/>
            <person name="Zambounis A."/>
            <person name="Wincker P."/>
            <person name="Boyen C."/>
        </authorList>
    </citation>
    <scope>NUCLEOTIDE SEQUENCE [LARGE SCALE GENOMIC DNA]</scope>
    <source>
        <strain evidence="10">cv. Stackhouse</strain>
    </source>
</reference>
<dbReference type="InterPro" id="IPR036396">
    <property type="entry name" value="Cyt_P450_sf"/>
</dbReference>
<keyword evidence="3 7" id="KW-0479">Metal-binding</keyword>
<dbReference type="Gene3D" id="1.10.630.10">
    <property type="entry name" value="Cytochrome P450"/>
    <property type="match status" value="1"/>
</dbReference>
<dbReference type="OMA" id="FWLITQH"/>
<dbReference type="Proteomes" id="UP000012073">
    <property type="component" value="Unassembled WGS sequence"/>
</dbReference>
<dbReference type="InterPro" id="IPR017972">
    <property type="entry name" value="Cyt_P450_CS"/>
</dbReference>
<dbReference type="OrthoDB" id="1470350at2759"/>
<dbReference type="SUPFAM" id="SSF48264">
    <property type="entry name" value="Cytochrome P450"/>
    <property type="match status" value="1"/>
</dbReference>
<dbReference type="Pfam" id="PF00067">
    <property type="entry name" value="p450"/>
    <property type="match status" value="1"/>
</dbReference>
<name>R7Q4X7_CHOCR</name>
<keyword evidence="4 8" id="KW-0560">Oxidoreductase</keyword>
<gene>
    <name evidence="9" type="ORF">CHC_T00008886001</name>
</gene>
<dbReference type="GO" id="GO:0004497">
    <property type="term" value="F:monooxygenase activity"/>
    <property type="evidence" value="ECO:0007669"/>
    <property type="project" value="UniProtKB-KW"/>
</dbReference>
<dbReference type="PROSITE" id="PS00086">
    <property type="entry name" value="CYTOCHROME_P450"/>
    <property type="match status" value="1"/>
</dbReference>
<dbReference type="PANTHER" id="PTHR24291">
    <property type="entry name" value="CYTOCHROME P450 FAMILY 4"/>
    <property type="match status" value="1"/>
</dbReference>